<evidence type="ECO:0000256" key="3">
    <source>
        <dbReference type="ARBA" id="ARBA00024018"/>
    </source>
</evidence>
<dbReference type="EMBL" id="MVGT01000143">
    <property type="protein sequence ID" value="OVA20324.1"/>
    <property type="molecule type" value="Genomic_DNA"/>
</dbReference>
<dbReference type="FunCoup" id="A0A200RC88">
    <property type="interactions" value="114"/>
</dbReference>
<dbReference type="STRING" id="56857.A0A200RC88"/>
<dbReference type="InterPro" id="IPR002938">
    <property type="entry name" value="FAD-bd"/>
</dbReference>
<dbReference type="SUPFAM" id="SSF51905">
    <property type="entry name" value="FAD/NAD(P)-binding domain"/>
    <property type="match status" value="1"/>
</dbReference>
<dbReference type="GO" id="GO:0071949">
    <property type="term" value="F:FAD binding"/>
    <property type="evidence" value="ECO:0007669"/>
    <property type="project" value="InterPro"/>
</dbReference>
<dbReference type="InterPro" id="IPR044560">
    <property type="entry name" value="MOase"/>
</dbReference>
<evidence type="ECO:0000313" key="5">
    <source>
        <dbReference type="EMBL" id="OVA20324.1"/>
    </source>
</evidence>
<dbReference type="OrthoDB" id="655030at2759"/>
<gene>
    <name evidence="5" type="ORF">BVC80_157g136</name>
</gene>
<comment type="similarity">
    <text evidence="3">Belongs to the 3-hydroxybenzoate 6-hydroxylase family.</text>
</comment>
<keyword evidence="6" id="KW-1185">Reference proteome</keyword>
<proteinExistence type="inferred from homology"/>
<dbReference type="Pfam" id="PF01494">
    <property type="entry name" value="FAD_binding_3"/>
    <property type="match status" value="1"/>
</dbReference>
<sequence length="398" mass="44094">MGLRSLVLESSESLRVAGFSFTTWNNAWKALDALGIGDSLRQQSDLVQGLVATSMISGTPSSQISFTNKLQAKKGDELEELEVRCVGRRLLLEALEKELPRGTIRLSSKVVSIQEEQAAGYCKLVHLADGSIIKTKVLIGCDGVNSVVAKWLGLQEAAFTGRVAIRGHAVFDQGHHFEPKLMQFFGDGFRTTFIPCDRNIIYWVFTCTPSTLPKEEKFEAGEPAKMKQFVLKNLCKIPKEVVGVVEKTDTKNIICSPLRLRWPLSVLLGNINKGNVCVAGDALHPMTPDLGQGGCSALEDGVVLARCLGQALLSLRKTGRPSNDDKEEYNRIKKGLDKFAKERRWRSFDLITTSYIVGLIQQSSGKVMNYIRDNFLSTYLARTLLKRTDFDCGKLMIS</sequence>
<organism evidence="5 6">
    <name type="scientific">Macleaya cordata</name>
    <name type="common">Five-seeded plume-poppy</name>
    <name type="synonym">Bocconia cordata</name>
    <dbReference type="NCBI Taxonomy" id="56857"/>
    <lineage>
        <taxon>Eukaryota</taxon>
        <taxon>Viridiplantae</taxon>
        <taxon>Streptophyta</taxon>
        <taxon>Embryophyta</taxon>
        <taxon>Tracheophyta</taxon>
        <taxon>Spermatophyta</taxon>
        <taxon>Magnoliopsida</taxon>
        <taxon>Ranunculales</taxon>
        <taxon>Papaveraceae</taxon>
        <taxon>Papaveroideae</taxon>
        <taxon>Macleaya</taxon>
    </lineage>
</organism>
<dbReference type="InParanoid" id="A0A200RC88"/>
<feature type="domain" description="FAD-binding" evidence="4">
    <location>
        <begin position="4"/>
        <end position="312"/>
    </location>
</feature>
<dbReference type="OMA" id="NWIGVAQ"/>
<evidence type="ECO:0000256" key="1">
    <source>
        <dbReference type="ARBA" id="ARBA00023002"/>
    </source>
</evidence>
<reference evidence="5 6" key="1">
    <citation type="journal article" date="2017" name="Mol. Plant">
        <title>The Genome of Medicinal Plant Macleaya cordata Provides New Insights into Benzylisoquinoline Alkaloids Metabolism.</title>
        <authorList>
            <person name="Liu X."/>
            <person name="Liu Y."/>
            <person name="Huang P."/>
            <person name="Ma Y."/>
            <person name="Qing Z."/>
            <person name="Tang Q."/>
            <person name="Cao H."/>
            <person name="Cheng P."/>
            <person name="Zheng Y."/>
            <person name="Yuan Z."/>
            <person name="Zhou Y."/>
            <person name="Liu J."/>
            <person name="Tang Z."/>
            <person name="Zhuo Y."/>
            <person name="Zhang Y."/>
            <person name="Yu L."/>
            <person name="Huang J."/>
            <person name="Yang P."/>
            <person name="Peng Q."/>
            <person name="Zhang J."/>
            <person name="Jiang W."/>
            <person name="Zhang Z."/>
            <person name="Lin K."/>
            <person name="Ro D.K."/>
            <person name="Chen X."/>
            <person name="Xiong X."/>
            <person name="Shang Y."/>
            <person name="Huang S."/>
            <person name="Zeng J."/>
        </authorList>
    </citation>
    <scope>NUCLEOTIDE SEQUENCE [LARGE SCALE GENOMIC DNA]</scope>
    <source>
        <strain evidence="6">cv. BLH2017</strain>
        <tissue evidence="5">Root</tissue>
    </source>
</reference>
<dbReference type="GO" id="GO:0004497">
    <property type="term" value="F:monooxygenase activity"/>
    <property type="evidence" value="ECO:0007669"/>
    <property type="project" value="UniProtKB-KW"/>
</dbReference>
<dbReference type="InterPro" id="IPR036188">
    <property type="entry name" value="FAD/NAD-bd_sf"/>
</dbReference>
<comment type="caution">
    <text evidence="5">The sequence shown here is derived from an EMBL/GenBank/DDBJ whole genome shotgun (WGS) entry which is preliminary data.</text>
</comment>
<evidence type="ECO:0000256" key="2">
    <source>
        <dbReference type="ARBA" id="ARBA00023033"/>
    </source>
</evidence>
<protein>
    <submittedName>
        <fullName evidence="5">Monooxygenase</fullName>
    </submittedName>
</protein>
<evidence type="ECO:0000259" key="4">
    <source>
        <dbReference type="Pfam" id="PF01494"/>
    </source>
</evidence>
<keyword evidence="1" id="KW-0560">Oxidoreductase</keyword>
<dbReference type="AlphaFoldDB" id="A0A200RC88"/>
<keyword evidence="2 5" id="KW-0503">Monooxygenase</keyword>
<evidence type="ECO:0000313" key="6">
    <source>
        <dbReference type="Proteomes" id="UP000195402"/>
    </source>
</evidence>
<dbReference type="PANTHER" id="PTHR45934:SF28">
    <property type="entry name" value="OS03G0153100 PROTEIN"/>
    <property type="match status" value="1"/>
</dbReference>
<dbReference type="PRINTS" id="PR00420">
    <property type="entry name" value="RNGMNOXGNASE"/>
</dbReference>
<dbReference type="PANTHER" id="PTHR45934">
    <property type="entry name" value="FAD/NAD(P)-BINDING OXIDOREDUCTASE FAMILY PROTEIN"/>
    <property type="match status" value="1"/>
</dbReference>
<dbReference type="Proteomes" id="UP000195402">
    <property type="component" value="Unassembled WGS sequence"/>
</dbReference>
<dbReference type="Gene3D" id="3.50.50.60">
    <property type="entry name" value="FAD/NAD(P)-binding domain"/>
    <property type="match status" value="1"/>
</dbReference>
<accession>A0A200RC88</accession>
<name>A0A200RC88_MACCD</name>